<reference evidence="8" key="1">
    <citation type="submission" date="2021-02" db="EMBL/GenBank/DDBJ databases">
        <authorList>
            <person name="Nowell W R."/>
        </authorList>
    </citation>
    <scope>NUCLEOTIDE SEQUENCE</scope>
</reference>
<dbReference type="InterPro" id="IPR018499">
    <property type="entry name" value="Tetraspanin/Peripherin"/>
</dbReference>
<dbReference type="Proteomes" id="UP000663870">
    <property type="component" value="Unassembled WGS sequence"/>
</dbReference>
<feature type="transmembrane region" description="Helical" evidence="7">
    <location>
        <begin position="94"/>
        <end position="118"/>
    </location>
</feature>
<dbReference type="Proteomes" id="UP000663854">
    <property type="component" value="Unassembled WGS sequence"/>
</dbReference>
<dbReference type="PANTHER" id="PTHR19282">
    <property type="entry name" value="TETRASPANIN"/>
    <property type="match status" value="1"/>
</dbReference>
<proteinExistence type="inferred from homology"/>
<evidence type="ECO:0000256" key="4">
    <source>
        <dbReference type="ARBA" id="ARBA00022989"/>
    </source>
</evidence>
<dbReference type="PRINTS" id="PR00259">
    <property type="entry name" value="TMFOUR"/>
</dbReference>
<gene>
    <name evidence="9" type="ORF">JXQ802_LOCUS40811</name>
    <name evidence="8" type="ORF">PYM288_LOCUS7622</name>
</gene>
<evidence type="ECO:0000256" key="7">
    <source>
        <dbReference type="RuleBase" id="RU361218"/>
    </source>
</evidence>
<dbReference type="EMBL" id="CAJNOL010002511">
    <property type="protein sequence ID" value="CAF1507826.1"/>
    <property type="molecule type" value="Genomic_DNA"/>
</dbReference>
<dbReference type="SUPFAM" id="SSF48652">
    <property type="entry name" value="Tetraspanin"/>
    <property type="match status" value="1"/>
</dbReference>
<organism evidence="8 10">
    <name type="scientific">Rotaria sordida</name>
    <dbReference type="NCBI Taxonomy" id="392033"/>
    <lineage>
        <taxon>Eukaryota</taxon>
        <taxon>Metazoa</taxon>
        <taxon>Spiralia</taxon>
        <taxon>Gnathifera</taxon>
        <taxon>Rotifera</taxon>
        <taxon>Eurotatoria</taxon>
        <taxon>Bdelloidea</taxon>
        <taxon>Philodinida</taxon>
        <taxon>Philodinidae</taxon>
        <taxon>Rotaria</taxon>
    </lineage>
</organism>
<evidence type="ECO:0000256" key="2">
    <source>
        <dbReference type="ARBA" id="ARBA00006840"/>
    </source>
</evidence>
<evidence type="ECO:0000256" key="5">
    <source>
        <dbReference type="ARBA" id="ARBA00023136"/>
    </source>
</evidence>
<keyword evidence="11" id="KW-1185">Reference proteome</keyword>
<dbReference type="AlphaFoldDB" id="A0A813X6D7"/>
<accession>A0A813X6D7</accession>
<evidence type="ECO:0000313" key="9">
    <source>
        <dbReference type="EMBL" id="CAF1507826.1"/>
    </source>
</evidence>
<evidence type="ECO:0000313" key="11">
    <source>
        <dbReference type="Proteomes" id="UP000663870"/>
    </source>
</evidence>
<keyword evidence="4 7" id="KW-1133">Transmembrane helix</keyword>
<dbReference type="PIRSF" id="PIRSF002419">
    <property type="entry name" value="Tetraspanin"/>
    <property type="match status" value="1"/>
</dbReference>
<name>A0A813X6D7_9BILA</name>
<feature type="transmembrane region" description="Helical" evidence="7">
    <location>
        <begin position="201"/>
        <end position="227"/>
    </location>
</feature>
<evidence type="ECO:0000256" key="3">
    <source>
        <dbReference type="ARBA" id="ARBA00022692"/>
    </source>
</evidence>
<protein>
    <recommendedName>
        <fullName evidence="7">Tetraspanin</fullName>
    </recommendedName>
</protein>
<keyword evidence="5 7" id="KW-0472">Membrane</keyword>
<dbReference type="InterPro" id="IPR008952">
    <property type="entry name" value="Tetraspanin_EC2_sf"/>
</dbReference>
<dbReference type="GO" id="GO:0016020">
    <property type="term" value="C:membrane"/>
    <property type="evidence" value="ECO:0007669"/>
    <property type="project" value="UniProtKB-SubCell"/>
</dbReference>
<evidence type="ECO:0000256" key="6">
    <source>
        <dbReference type="PIRSR" id="PIRSR002419-1"/>
    </source>
</evidence>
<dbReference type="Pfam" id="PF00335">
    <property type="entry name" value="Tetraspanin"/>
    <property type="match status" value="1"/>
</dbReference>
<evidence type="ECO:0000313" key="10">
    <source>
        <dbReference type="Proteomes" id="UP000663854"/>
    </source>
</evidence>
<dbReference type="CDD" id="cd03127">
    <property type="entry name" value="tetraspanin_LEL"/>
    <property type="match status" value="1"/>
</dbReference>
<evidence type="ECO:0000313" key="8">
    <source>
        <dbReference type="EMBL" id="CAF0862358.1"/>
    </source>
</evidence>
<comment type="caution">
    <text evidence="8">The sequence shown here is derived from an EMBL/GenBank/DDBJ whole genome shotgun (WGS) entry which is preliminary data.</text>
</comment>
<dbReference type="EMBL" id="CAJNOH010000095">
    <property type="protein sequence ID" value="CAF0862358.1"/>
    <property type="molecule type" value="Genomic_DNA"/>
</dbReference>
<dbReference type="InterPro" id="IPR000301">
    <property type="entry name" value="Tetraspanin_animals"/>
</dbReference>
<feature type="disulfide bond" evidence="6">
    <location>
        <begin position="159"/>
        <end position="178"/>
    </location>
</feature>
<dbReference type="PANTHER" id="PTHR19282:SF452">
    <property type="entry name" value="LD03691P"/>
    <property type="match status" value="1"/>
</dbReference>
<comment type="subcellular location">
    <subcellularLocation>
        <location evidence="1 7">Membrane</location>
        <topology evidence="1 7">Multi-pass membrane protein</topology>
    </subcellularLocation>
</comment>
<sequence>MSRQLPCGADCMRGVLLFLNGLFVLVGLALLGIGIYIKVDTNFASVLSKLATDGSFEVKTIGFLAFVMIGGGIFTLLVALLGCVGALWNNRCLLFTYAIILIILMLLELVGFILAMVYKGKLKGLFEEPLFKVLDVALKNKDNATILAFQDLENSMKCCGVHNESDYFGYFIEKSKQCKQHLDSKGCAQAIIDLFNKNLPIIGGTLGGILVIELFGLIGACVLAVALKDSPESRYSSSPVSWSKFAPGRR</sequence>
<comment type="similarity">
    <text evidence="2 7">Belongs to the tetraspanin (TM4SF) family.</text>
</comment>
<feature type="disulfide bond" evidence="6">
    <location>
        <begin position="158"/>
        <end position="187"/>
    </location>
</feature>
<keyword evidence="3 7" id="KW-0812">Transmembrane</keyword>
<feature type="transmembrane region" description="Helical" evidence="7">
    <location>
        <begin position="15"/>
        <end position="39"/>
    </location>
</feature>
<keyword evidence="6" id="KW-1015">Disulfide bond</keyword>
<evidence type="ECO:0000256" key="1">
    <source>
        <dbReference type="ARBA" id="ARBA00004141"/>
    </source>
</evidence>
<feature type="transmembrane region" description="Helical" evidence="7">
    <location>
        <begin position="60"/>
        <end position="88"/>
    </location>
</feature>